<gene>
    <name evidence="2" type="ORF">FA13DRAFT_1021898</name>
</gene>
<dbReference type="Proteomes" id="UP000298030">
    <property type="component" value="Unassembled WGS sequence"/>
</dbReference>
<evidence type="ECO:0000313" key="2">
    <source>
        <dbReference type="EMBL" id="TEB26581.1"/>
    </source>
</evidence>
<proteinExistence type="predicted"/>
<comment type="caution">
    <text evidence="2">The sequence shown here is derived from an EMBL/GenBank/DDBJ whole genome shotgun (WGS) entry which is preliminary data.</text>
</comment>
<dbReference type="AlphaFoldDB" id="A0A4Y7SXZ7"/>
<evidence type="ECO:0000256" key="1">
    <source>
        <dbReference type="SAM" id="MobiDB-lite"/>
    </source>
</evidence>
<evidence type="ECO:0000313" key="3">
    <source>
        <dbReference type="Proteomes" id="UP000298030"/>
    </source>
</evidence>
<name>A0A4Y7SXZ7_COPMI</name>
<feature type="compositionally biased region" description="Polar residues" evidence="1">
    <location>
        <begin position="1"/>
        <end position="16"/>
    </location>
</feature>
<feature type="region of interest" description="Disordered" evidence="1">
    <location>
        <begin position="1"/>
        <end position="30"/>
    </location>
</feature>
<protein>
    <submittedName>
        <fullName evidence="2">Uncharacterized protein</fullName>
    </submittedName>
</protein>
<accession>A0A4Y7SXZ7</accession>
<keyword evidence="3" id="KW-1185">Reference proteome</keyword>
<dbReference type="EMBL" id="QPFP01000047">
    <property type="protein sequence ID" value="TEB26581.1"/>
    <property type="molecule type" value="Genomic_DNA"/>
</dbReference>
<reference evidence="2 3" key="1">
    <citation type="journal article" date="2019" name="Nat. Ecol. Evol.">
        <title>Megaphylogeny resolves global patterns of mushroom evolution.</title>
        <authorList>
            <person name="Varga T."/>
            <person name="Krizsan K."/>
            <person name="Foldi C."/>
            <person name="Dima B."/>
            <person name="Sanchez-Garcia M."/>
            <person name="Sanchez-Ramirez S."/>
            <person name="Szollosi G.J."/>
            <person name="Szarkandi J.G."/>
            <person name="Papp V."/>
            <person name="Albert L."/>
            <person name="Andreopoulos W."/>
            <person name="Angelini C."/>
            <person name="Antonin V."/>
            <person name="Barry K.W."/>
            <person name="Bougher N.L."/>
            <person name="Buchanan P."/>
            <person name="Buyck B."/>
            <person name="Bense V."/>
            <person name="Catcheside P."/>
            <person name="Chovatia M."/>
            <person name="Cooper J."/>
            <person name="Damon W."/>
            <person name="Desjardin D."/>
            <person name="Finy P."/>
            <person name="Geml J."/>
            <person name="Haridas S."/>
            <person name="Hughes K."/>
            <person name="Justo A."/>
            <person name="Karasinski D."/>
            <person name="Kautmanova I."/>
            <person name="Kiss B."/>
            <person name="Kocsube S."/>
            <person name="Kotiranta H."/>
            <person name="LaButti K.M."/>
            <person name="Lechner B.E."/>
            <person name="Liimatainen K."/>
            <person name="Lipzen A."/>
            <person name="Lukacs Z."/>
            <person name="Mihaltcheva S."/>
            <person name="Morgado L.N."/>
            <person name="Niskanen T."/>
            <person name="Noordeloos M.E."/>
            <person name="Ohm R.A."/>
            <person name="Ortiz-Santana B."/>
            <person name="Ovrebo C."/>
            <person name="Racz N."/>
            <person name="Riley R."/>
            <person name="Savchenko A."/>
            <person name="Shiryaev A."/>
            <person name="Soop K."/>
            <person name="Spirin V."/>
            <person name="Szebenyi C."/>
            <person name="Tomsovsky M."/>
            <person name="Tulloss R.E."/>
            <person name="Uehling J."/>
            <person name="Grigoriev I.V."/>
            <person name="Vagvolgyi C."/>
            <person name="Papp T."/>
            <person name="Martin F.M."/>
            <person name="Miettinen O."/>
            <person name="Hibbett D.S."/>
            <person name="Nagy L.G."/>
        </authorList>
    </citation>
    <scope>NUCLEOTIDE SEQUENCE [LARGE SCALE GENOMIC DNA]</scope>
    <source>
        <strain evidence="2 3">FP101781</strain>
    </source>
</reference>
<sequence>MPSSRSSATKRGQNNKVRSRSHCPRNQYSRAGLMITPPCPLCKRLTKEKAQVYNTTSSLGAFSPGSRKNHTGALALHLLGTWVTFRKPWRFVRDQFPRN</sequence>
<organism evidence="2 3">
    <name type="scientific">Coprinellus micaceus</name>
    <name type="common">Glistening ink-cap mushroom</name>
    <name type="synonym">Coprinus micaceus</name>
    <dbReference type="NCBI Taxonomy" id="71717"/>
    <lineage>
        <taxon>Eukaryota</taxon>
        <taxon>Fungi</taxon>
        <taxon>Dikarya</taxon>
        <taxon>Basidiomycota</taxon>
        <taxon>Agaricomycotina</taxon>
        <taxon>Agaricomycetes</taxon>
        <taxon>Agaricomycetidae</taxon>
        <taxon>Agaricales</taxon>
        <taxon>Agaricineae</taxon>
        <taxon>Psathyrellaceae</taxon>
        <taxon>Coprinellus</taxon>
    </lineage>
</organism>